<organism evidence="1">
    <name type="scientific">uncultured Caudovirales phage</name>
    <dbReference type="NCBI Taxonomy" id="2100421"/>
    <lineage>
        <taxon>Viruses</taxon>
        <taxon>Duplodnaviria</taxon>
        <taxon>Heunggongvirae</taxon>
        <taxon>Uroviricota</taxon>
        <taxon>Caudoviricetes</taxon>
        <taxon>Peduoviridae</taxon>
        <taxon>Maltschvirus</taxon>
        <taxon>Maltschvirus maltsch</taxon>
    </lineage>
</organism>
<accession>A0A6J7WB45</accession>
<protein>
    <submittedName>
        <fullName evidence="1">Uncharacterized protein</fullName>
    </submittedName>
</protein>
<reference evidence="1" key="1">
    <citation type="submission" date="2020-05" db="EMBL/GenBank/DDBJ databases">
        <authorList>
            <person name="Chiriac C."/>
            <person name="Salcher M."/>
            <person name="Ghai R."/>
            <person name="Kavagutti S V."/>
        </authorList>
    </citation>
    <scope>NUCLEOTIDE SEQUENCE</scope>
</reference>
<evidence type="ECO:0000313" key="1">
    <source>
        <dbReference type="EMBL" id="CAB5187392.1"/>
    </source>
</evidence>
<name>A0A6J7WB45_9CAUD</name>
<dbReference type="EMBL" id="LR798208">
    <property type="protein sequence ID" value="CAB5187392.1"/>
    <property type="molecule type" value="Genomic_DNA"/>
</dbReference>
<gene>
    <name evidence="1" type="ORF">UFOVP163_40</name>
</gene>
<proteinExistence type="predicted"/>
<sequence length="49" mass="6010">MYILKAEYVGTIMEIIRDEIRVVFDTTTEPEDRYEYFYNTGFEWAFETI</sequence>